<dbReference type="AlphaFoldDB" id="A0A433STJ0"/>
<dbReference type="InterPro" id="IPR007484">
    <property type="entry name" value="Peptidase_M28"/>
</dbReference>
<evidence type="ECO:0000313" key="7">
    <source>
        <dbReference type="EMBL" id="RUS72547.1"/>
    </source>
</evidence>
<feature type="non-terminal residue" evidence="7">
    <location>
        <position position="152"/>
    </location>
</feature>
<evidence type="ECO:0000256" key="4">
    <source>
        <dbReference type="ARBA" id="ARBA00022679"/>
    </source>
</evidence>
<evidence type="ECO:0000256" key="5">
    <source>
        <dbReference type="ARBA" id="ARBA00023315"/>
    </source>
</evidence>
<dbReference type="InterPro" id="IPR040234">
    <property type="entry name" value="QC/QCL"/>
</dbReference>
<dbReference type="Pfam" id="PF04389">
    <property type="entry name" value="Peptidase_M28"/>
    <property type="match status" value="1"/>
</dbReference>
<evidence type="ECO:0000259" key="6">
    <source>
        <dbReference type="Pfam" id="PF04389"/>
    </source>
</evidence>
<comment type="similarity">
    <text evidence="2">Belongs to the glutaminyl-peptide cyclotransferase family.</text>
</comment>
<evidence type="ECO:0000313" key="8">
    <source>
        <dbReference type="Proteomes" id="UP000271974"/>
    </source>
</evidence>
<keyword evidence="4" id="KW-0808">Transferase</keyword>
<dbReference type="SUPFAM" id="SSF53187">
    <property type="entry name" value="Zn-dependent exopeptidases"/>
    <property type="match status" value="1"/>
</dbReference>
<protein>
    <recommendedName>
        <fullName evidence="3">glutaminyl-peptide cyclotransferase</fullName>
        <ecNumber evidence="3">2.3.2.5</ecNumber>
    </recommendedName>
</protein>
<dbReference type="OrthoDB" id="3907302at2759"/>
<dbReference type="PANTHER" id="PTHR12283:SF6">
    <property type="entry name" value="GLUTAMINYL-PEPTIDE CYCLOTRANSFERASE-RELATED"/>
    <property type="match status" value="1"/>
</dbReference>
<dbReference type="EMBL" id="RQTK01001054">
    <property type="protein sequence ID" value="RUS72547.1"/>
    <property type="molecule type" value="Genomic_DNA"/>
</dbReference>
<keyword evidence="8" id="KW-1185">Reference proteome</keyword>
<evidence type="ECO:0000256" key="3">
    <source>
        <dbReference type="ARBA" id="ARBA00012012"/>
    </source>
</evidence>
<reference evidence="7 8" key="1">
    <citation type="submission" date="2019-01" db="EMBL/GenBank/DDBJ databases">
        <title>A draft genome assembly of the solar-powered sea slug Elysia chlorotica.</title>
        <authorList>
            <person name="Cai H."/>
            <person name="Li Q."/>
            <person name="Fang X."/>
            <person name="Li J."/>
            <person name="Curtis N.E."/>
            <person name="Altenburger A."/>
            <person name="Shibata T."/>
            <person name="Feng M."/>
            <person name="Maeda T."/>
            <person name="Schwartz J.A."/>
            <person name="Shigenobu S."/>
            <person name="Lundholm N."/>
            <person name="Nishiyama T."/>
            <person name="Yang H."/>
            <person name="Hasebe M."/>
            <person name="Li S."/>
            <person name="Pierce S.K."/>
            <person name="Wang J."/>
        </authorList>
    </citation>
    <scope>NUCLEOTIDE SEQUENCE [LARGE SCALE GENOMIC DNA]</scope>
    <source>
        <strain evidence="7">EC2010</strain>
        <tissue evidence="7">Whole organism of an adult</tissue>
    </source>
</reference>
<evidence type="ECO:0000256" key="2">
    <source>
        <dbReference type="ARBA" id="ARBA00006014"/>
    </source>
</evidence>
<keyword evidence="5" id="KW-0012">Acyltransferase</keyword>
<feature type="domain" description="Peptidase M28" evidence="6">
    <location>
        <begin position="36"/>
        <end position="138"/>
    </location>
</feature>
<dbReference type="EC" id="2.3.2.5" evidence="3"/>
<dbReference type="GO" id="GO:0016603">
    <property type="term" value="F:glutaminyl-peptide cyclotransferase activity"/>
    <property type="evidence" value="ECO:0007669"/>
    <property type="project" value="UniProtKB-EC"/>
</dbReference>
<proteinExistence type="inferred from homology"/>
<name>A0A433STJ0_ELYCH</name>
<organism evidence="7 8">
    <name type="scientific">Elysia chlorotica</name>
    <name type="common">Eastern emerald elysia</name>
    <name type="synonym">Sea slug</name>
    <dbReference type="NCBI Taxonomy" id="188477"/>
    <lineage>
        <taxon>Eukaryota</taxon>
        <taxon>Metazoa</taxon>
        <taxon>Spiralia</taxon>
        <taxon>Lophotrochozoa</taxon>
        <taxon>Mollusca</taxon>
        <taxon>Gastropoda</taxon>
        <taxon>Heterobranchia</taxon>
        <taxon>Euthyneura</taxon>
        <taxon>Panpulmonata</taxon>
        <taxon>Sacoglossa</taxon>
        <taxon>Placobranchoidea</taxon>
        <taxon>Plakobranchidae</taxon>
        <taxon>Elysia</taxon>
    </lineage>
</organism>
<accession>A0A433STJ0</accession>
<comment type="caution">
    <text evidence="7">The sequence shown here is derived from an EMBL/GenBank/DDBJ whole genome shotgun (WGS) entry which is preliminary data.</text>
</comment>
<sequence length="152" mass="16984">THSLQYLKETFRALDWNVEEDVSVQTTPFGPVQFVNIIATQQPSASTRVVLACHYDSKLLPFGFIGAMDSAVPCAVLVNTARQLNVLLRFLESVRERKDISIQMVFFDGEEALWVPSPTDSLYGSRNLATVWQNTVDTNVQTTNKLGTIVSF</sequence>
<comment type="catalytic activity">
    <reaction evidence="1">
        <text>N-terminal L-glutaminyl-[peptide] = N-terminal 5-oxo-L-prolyl-[peptide] + NH4(+)</text>
        <dbReference type="Rhea" id="RHEA:23652"/>
        <dbReference type="Rhea" id="RHEA-COMP:11736"/>
        <dbReference type="Rhea" id="RHEA-COMP:11846"/>
        <dbReference type="ChEBI" id="CHEBI:28938"/>
        <dbReference type="ChEBI" id="CHEBI:64722"/>
        <dbReference type="ChEBI" id="CHEBI:87215"/>
        <dbReference type="EC" id="2.3.2.5"/>
    </reaction>
</comment>
<dbReference type="GO" id="GO:0008270">
    <property type="term" value="F:zinc ion binding"/>
    <property type="evidence" value="ECO:0007669"/>
    <property type="project" value="TreeGrafter"/>
</dbReference>
<evidence type="ECO:0000256" key="1">
    <source>
        <dbReference type="ARBA" id="ARBA00000001"/>
    </source>
</evidence>
<gene>
    <name evidence="7" type="ORF">EGW08_019684</name>
</gene>
<dbReference type="PANTHER" id="PTHR12283">
    <property type="entry name" value="GLUTAMINYL-PEPTIDE CYCLOTRANSFERASE"/>
    <property type="match status" value="1"/>
</dbReference>
<dbReference type="Proteomes" id="UP000271974">
    <property type="component" value="Unassembled WGS sequence"/>
</dbReference>
<feature type="non-terminal residue" evidence="7">
    <location>
        <position position="1"/>
    </location>
</feature>
<dbReference type="Gene3D" id="3.40.630.10">
    <property type="entry name" value="Zn peptidases"/>
    <property type="match status" value="1"/>
</dbReference>